<evidence type="ECO:0000313" key="1">
    <source>
        <dbReference type="EMBL" id="MBE9119163.1"/>
    </source>
</evidence>
<reference evidence="1" key="1">
    <citation type="submission" date="2020-10" db="EMBL/GenBank/DDBJ databases">
        <authorList>
            <person name="Castelo-Branco R."/>
            <person name="Eusebio N."/>
            <person name="Adriana R."/>
            <person name="Vieira A."/>
            <person name="Brugerolle De Fraissinette N."/>
            <person name="Rezende De Castro R."/>
            <person name="Schneider M.P."/>
            <person name="Vasconcelos V."/>
            <person name="Leao P.N."/>
        </authorList>
    </citation>
    <scope>NUCLEOTIDE SEQUENCE</scope>
    <source>
        <strain evidence="1">LEGE 07157</strain>
    </source>
</reference>
<dbReference type="AlphaFoldDB" id="A0A8J7E2D0"/>
<name>A0A8J7E2D0_9CYAN</name>
<keyword evidence="2" id="KW-1185">Reference proteome</keyword>
<comment type="caution">
    <text evidence="1">The sequence shown here is derived from an EMBL/GenBank/DDBJ whole genome shotgun (WGS) entry which is preliminary data.</text>
</comment>
<proteinExistence type="predicted"/>
<protein>
    <submittedName>
        <fullName evidence="1">Uncharacterized protein</fullName>
    </submittedName>
</protein>
<dbReference type="EMBL" id="JADEWZ010000088">
    <property type="protein sequence ID" value="MBE9119163.1"/>
    <property type="molecule type" value="Genomic_DNA"/>
</dbReference>
<dbReference type="Proteomes" id="UP000654482">
    <property type="component" value="Unassembled WGS sequence"/>
</dbReference>
<dbReference type="RefSeq" id="WP_194032256.1">
    <property type="nucleotide sequence ID" value="NZ_JADEWZ010000088.1"/>
</dbReference>
<accession>A0A8J7E2D0</accession>
<sequence>MSSPRLIELSDRTTVRGFNVFERVRDSIVEPIARALLISTRSPLFGKNPRSRIQGNLKSVRDRFLEDTIIGF</sequence>
<gene>
    <name evidence="1" type="ORF">IQ249_25240</name>
</gene>
<evidence type="ECO:0000313" key="2">
    <source>
        <dbReference type="Proteomes" id="UP000654482"/>
    </source>
</evidence>
<organism evidence="1 2">
    <name type="scientific">Lusitaniella coriacea LEGE 07157</name>
    <dbReference type="NCBI Taxonomy" id="945747"/>
    <lineage>
        <taxon>Bacteria</taxon>
        <taxon>Bacillati</taxon>
        <taxon>Cyanobacteriota</taxon>
        <taxon>Cyanophyceae</taxon>
        <taxon>Spirulinales</taxon>
        <taxon>Lusitaniellaceae</taxon>
        <taxon>Lusitaniella</taxon>
    </lineage>
</organism>